<dbReference type="PROSITE" id="PS00778">
    <property type="entry name" value="HIS_ACID_PHOSPHAT_2"/>
    <property type="match status" value="1"/>
</dbReference>
<sequence length="530" mass="58846">MASYSHNQHGEEESLLGERRQPIRKRSSSPMRFLVTMAFFGIIAISAVRFMTGTEYKSHSTTVVSSPSDQPTHPLLSRSKSASQNEHACNTVNGGYQCNPAISHQWGQYSPYFSLSEKSAISDDVPTDCQITFVQVISRHGARYPSSKKSKKYGALIDGIQANATAYKGKMSFLRSYEYNLGADDLTVFGERQMIGSGLKFYHRYESLTRQAVPFVRSSDSVRVIQSGEKFIKGFQHAKSHDKDANHGQKSPEISVVISEAEGSNNTLNHADVCTNFENSSLGDDVSDNYTAIYWPAIRARLEADLPGVTLEDGDVTSLMDLCPFETVSQSHNVTGQSPFCDLFTETEWTQYNYLQSLGKYYGYGAGNPLGQTMGVGFVNELIARLTHTPVHDDTTTNHTLDAPGAPSFPLNHTMFADFTHDNGMIPIFFALGLYNSTKPLPRTHLQSPDKADGYSAAWTVPFAARAYIEMMQCRSDPDPEPFVRILVNDRVVPLHGCSVDSLGRCRRKDFINGLTFARSGGRWDQCFDE</sequence>
<keyword evidence="19" id="KW-1133">Transmembrane helix</keyword>
<dbReference type="PANTHER" id="PTHR20963:SF24">
    <property type="entry name" value="3-PHYTASE B"/>
    <property type="match status" value="1"/>
</dbReference>
<evidence type="ECO:0000256" key="13">
    <source>
        <dbReference type="ARBA" id="ARBA00043721"/>
    </source>
</evidence>
<reference evidence="20" key="1">
    <citation type="submission" date="2021-07" db="EMBL/GenBank/DDBJ databases">
        <authorList>
            <person name="Branca A.L. A."/>
        </authorList>
    </citation>
    <scope>NUCLEOTIDE SEQUENCE</scope>
</reference>
<evidence type="ECO:0000313" key="20">
    <source>
        <dbReference type="EMBL" id="CAG8292741.1"/>
    </source>
</evidence>
<comment type="catalytic activity">
    <reaction evidence="12">
        <text>1D-myo-inositol 1,2-bisphosphate + H2O = 1D-myo-inositol 2-phosphate + phosphate</text>
        <dbReference type="Rhea" id="RHEA:77135"/>
        <dbReference type="ChEBI" id="CHEBI:15377"/>
        <dbReference type="ChEBI" id="CHEBI:43474"/>
        <dbReference type="ChEBI" id="CHEBI:84142"/>
        <dbReference type="ChEBI" id="CHEBI:195539"/>
    </reaction>
    <physiologicalReaction direction="left-to-right" evidence="12">
        <dbReference type="Rhea" id="RHEA:77136"/>
    </physiologicalReaction>
</comment>
<comment type="caution">
    <text evidence="20">The sequence shown here is derived from an EMBL/GenBank/DDBJ whole genome shotgun (WGS) entry which is preliminary data.</text>
</comment>
<keyword evidence="7" id="KW-1015">Disulfide bond</keyword>
<evidence type="ECO:0000256" key="2">
    <source>
        <dbReference type="ARBA" id="ARBA00005375"/>
    </source>
</evidence>
<protein>
    <recommendedName>
        <fullName evidence="16">Phytase A</fullName>
        <ecNumber evidence="4">3.1.3.8</ecNumber>
    </recommendedName>
    <alternativeName>
        <fullName evidence="17">Histidine acid phosphatase phyA</fullName>
    </alternativeName>
    <alternativeName>
        <fullName evidence="10">Myo-inositol hexakisphosphate phosphohydrolase A</fullName>
    </alternativeName>
    <alternativeName>
        <fullName evidence="9">Myo-inositol-hexaphosphate 3-phosphohydrolase A</fullName>
    </alternativeName>
</protein>
<dbReference type="EC" id="3.1.3.8" evidence="4"/>
<dbReference type="FunFam" id="3.40.50.1240:FF:000027">
    <property type="entry name" value="3-phytase A"/>
    <property type="match status" value="1"/>
</dbReference>
<dbReference type="Pfam" id="PF00328">
    <property type="entry name" value="His_Phos_2"/>
    <property type="match status" value="1"/>
</dbReference>
<dbReference type="GO" id="GO:0016158">
    <property type="term" value="F:inositol hexakisphosphate 3-phosphatase activity"/>
    <property type="evidence" value="ECO:0007669"/>
    <property type="project" value="UniProtKB-EC"/>
</dbReference>
<dbReference type="SUPFAM" id="SSF53254">
    <property type="entry name" value="Phosphoglycerate mutase-like"/>
    <property type="match status" value="1"/>
</dbReference>
<comment type="catalytic activity">
    <reaction evidence="13">
        <text>1D-myo-inositol 1,2,6-trisphosphate + H2O = 1D-myo-inositol 1,2-bisphosphate + phosphate</text>
        <dbReference type="Rhea" id="RHEA:77131"/>
        <dbReference type="ChEBI" id="CHEBI:15377"/>
        <dbReference type="ChEBI" id="CHEBI:43474"/>
        <dbReference type="ChEBI" id="CHEBI:195537"/>
        <dbReference type="ChEBI" id="CHEBI:195539"/>
    </reaction>
    <physiologicalReaction direction="left-to-right" evidence="13">
        <dbReference type="Rhea" id="RHEA:77132"/>
    </physiologicalReaction>
</comment>
<evidence type="ECO:0000256" key="18">
    <source>
        <dbReference type="SAM" id="MobiDB-lite"/>
    </source>
</evidence>
<feature type="region of interest" description="Disordered" evidence="18">
    <location>
        <begin position="1"/>
        <end position="23"/>
    </location>
</feature>
<evidence type="ECO:0000256" key="16">
    <source>
        <dbReference type="ARBA" id="ARBA00044106"/>
    </source>
</evidence>
<dbReference type="Proteomes" id="UP001152646">
    <property type="component" value="Unassembled WGS sequence"/>
</dbReference>
<evidence type="ECO:0000256" key="9">
    <source>
        <dbReference type="ARBA" id="ARBA00041857"/>
    </source>
</evidence>
<dbReference type="Gene3D" id="3.40.50.1240">
    <property type="entry name" value="Phosphoglycerate mutase-like"/>
    <property type="match status" value="1"/>
</dbReference>
<dbReference type="InterPro" id="IPR000560">
    <property type="entry name" value="His_Pase_clade-2"/>
</dbReference>
<comment type="subcellular location">
    <subcellularLocation>
        <location evidence="1">Secreted</location>
    </subcellularLocation>
</comment>
<keyword evidence="5" id="KW-0964">Secreted</keyword>
<evidence type="ECO:0000256" key="19">
    <source>
        <dbReference type="SAM" id="Phobius"/>
    </source>
</evidence>
<evidence type="ECO:0000313" key="21">
    <source>
        <dbReference type="Proteomes" id="UP001152646"/>
    </source>
</evidence>
<evidence type="ECO:0000256" key="6">
    <source>
        <dbReference type="ARBA" id="ARBA00022801"/>
    </source>
</evidence>
<dbReference type="PROSITE" id="PS00616">
    <property type="entry name" value="HIS_ACID_PHOSPHAT_1"/>
    <property type="match status" value="1"/>
</dbReference>
<dbReference type="OrthoDB" id="6509975at2759"/>
<comment type="catalytic activity">
    <reaction evidence="11">
        <text>1D-myo-inositol 1,2,5,6-tetrakisphosphate + H2O = 1D-myo-inositol 1,2,6-trisphosphate + phosphate</text>
        <dbReference type="Rhea" id="RHEA:77119"/>
        <dbReference type="ChEBI" id="CHEBI:15377"/>
        <dbReference type="ChEBI" id="CHEBI:43474"/>
        <dbReference type="ChEBI" id="CHEBI:195535"/>
        <dbReference type="ChEBI" id="CHEBI:195537"/>
    </reaction>
    <physiologicalReaction direction="left-to-right" evidence="11">
        <dbReference type="Rhea" id="RHEA:77120"/>
    </physiologicalReaction>
</comment>
<comment type="catalytic activity">
    <reaction evidence="15">
        <text>1D-myo-inositol hexakisphosphate + H2O = 1D-myo-inositol 1,2,4,5,6-pentakisphosphate + phosphate</text>
        <dbReference type="Rhea" id="RHEA:16989"/>
        <dbReference type="ChEBI" id="CHEBI:15377"/>
        <dbReference type="ChEBI" id="CHEBI:43474"/>
        <dbReference type="ChEBI" id="CHEBI:57798"/>
        <dbReference type="ChEBI" id="CHEBI:58130"/>
        <dbReference type="EC" id="3.1.3.8"/>
    </reaction>
    <physiologicalReaction direction="left-to-right" evidence="15">
        <dbReference type="Rhea" id="RHEA:16990"/>
    </physiologicalReaction>
</comment>
<evidence type="ECO:0000256" key="3">
    <source>
        <dbReference type="ARBA" id="ARBA00011245"/>
    </source>
</evidence>
<evidence type="ECO:0000256" key="11">
    <source>
        <dbReference type="ARBA" id="ARBA00043670"/>
    </source>
</evidence>
<comment type="catalytic activity">
    <reaction evidence="14">
        <text>1D-myo-inositol 1,2,4,5,6-pentakisphosphate + H2O = 1D-myo-inositol 1,2,5,6-tetrakisphosphate + phosphate</text>
        <dbReference type="Rhea" id="RHEA:77115"/>
        <dbReference type="ChEBI" id="CHEBI:15377"/>
        <dbReference type="ChEBI" id="CHEBI:43474"/>
        <dbReference type="ChEBI" id="CHEBI:57798"/>
        <dbReference type="ChEBI" id="CHEBI:195535"/>
    </reaction>
    <physiologicalReaction direction="left-to-right" evidence="14">
        <dbReference type="Rhea" id="RHEA:77116"/>
    </physiologicalReaction>
</comment>
<name>A0A9W4IJP4_9EURO</name>
<organism evidence="20 21">
    <name type="scientific">Penicillium salamii</name>
    <dbReference type="NCBI Taxonomy" id="1612424"/>
    <lineage>
        <taxon>Eukaryota</taxon>
        <taxon>Fungi</taxon>
        <taxon>Dikarya</taxon>
        <taxon>Ascomycota</taxon>
        <taxon>Pezizomycotina</taxon>
        <taxon>Eurotiomycetes</taxon>
        <taxon>Eurotiomycetidae</taxon>
        <taxon>Eurotiales</taxon>
        <taxon>Aspergillaceae</taxon>
        <taxon>Penicillium</taxon>
    </lineage>
</organism>
<gene>
    <name evidence="20" type="ORF">PSALAMII_LOCUS1721</name>
</gene>
<dbReference type="CDD" id="cd07061">
    <property type="entry name" value="HP_HAP_like"/>
    <property type="match status" value="1"/>
</dbReference>
<keyword evidence="6" id="KW-0378">Hydrolase</keyword>
<dbReference type="GO" id="GO:0005576">
    <property type="term" value="C:extracellular region"/>
    <property type="evidence" value="ECO:0007669"/>
    <property type="project" value="UniProtKB-SubCell"/>
</dbReference>
<comment type="subunit">
    <text evidence="3">Monomer.</text>
</comment>
<evidence type="ECO:0000256" key="14">
    <source>
        <dbReference type="ARBA" id="ARBA00043748"/>
    </source>
</evidence>
<evidence type="ECO:0000256" key="10">
    <source>
        <dbReference type="ARBA" id="ARBA00042300"/>
    </source>
</evidence>
<keyword evidence="19" id="KW-0812">Transmembrane</keyword>
<proteinExistence type="inferred from homology"/>
<evidence type="ECO:0000256" key="5">
    <source>
        <dbReference type="ARBA" id="ARBA00022525"/>
    </source>
</evidence>
<evidence type="ECO:0000256" key="12">
    <source>
        <dbReference type="ARBA" id="ARBA00043675"/>
    </source>
</evidence>
<dbReference type="EMBL" id="CAJVPA010000066">
    <property type="protein sequence ID" value="CAG8292741.1"/>
    <property type="molecule type" value="Genomic_DNA"/>
</dbReference>
<keyword evidence="19" id="KW-0472">Membrane</keyword>
<feature type="compositionally biased region" description="Basic and acidic residues" evidence="18">
    <location>
        <begin position="8"/>
        <end position="21"/>
    </location>
</feature>
<feature type="compositionally biased region" description="Polar residues" evidence="18">
    <location>
        <begin position="60"/>
        <end position="71"/>
    </location>
</feature>
<evidence type="ECO:0000256" key="15">
    <source>
        <dbReference type="ARBA" id="ARBA00043788"/>
    </source>
</evidence>
<evidence type="ECO:0000256" key="8">
    <source>
        <dbReference type="ARBA" id="ARBA00023180"/>
    </source>
</evidence>
<evidence type="ECO:0000256" key="1">
    <source>
        <dbReference type="ARBA" id="ARBA00004613"/>
    </source>
</evidence>
<feature type="transmembrane region" description="Helical" evidence="19">
    <location>
        <begin position="33"/>
        <end position="52"/>
    </location>
</feature>
<dbReference type="AlphaFoldDB" id="A0A9W4IJP4"/>
<feature type="region of interest" description="Disordered" evidence="18">
    <location>
        <begin position="60"/>
        <end position="84"/>
    </location>
</feature>
<dbReference type="PANTHER" id="PTHR20963">
    <property type="entry name" value="MULTIPLE INOSITOL POLYPHOSPHATE PHOSPHATASE-RELATED"/>
    <property type="match status" value="1"/>
</dbReference>
<dbReference type="InterPro" id="IPR033379">
    <property type="entry name" value="Acid_Pase_AS"/>
</dbReference>
<comment type="similarity">
    <text evidence="2">Belongs to the histidine acid phosphatase family.</text>
</comment>
<accession>A0A9W4IJP4</accession>
<dbReference type="InterPro" id="IPR029033">
    <property type="entry name" value="His_PPase_superfam"/>
</dbReference>
<evidence type="ECO:0000256" key="7">
    <source>
        <dbReference type="ARBA" id="ARBA00023157"/>
    </source>
</evidence>
<dbReference type="GO" id="GO:0003993">
    <property type="term" value="F:acid phosphatase activity"/>
    <property type="evidence" value="ECO:0007669"/>
    <property type="project" value="TreeGrafter"/>
</dbReference>
<evidence type="ECO:0000256" key="4">
    <source>
        <dbReference type="ARBA" id="ARBA00012632"/>
    </source>
</evidence>
<keyword evidence="8" id="KW-0325">Glycoprotein</keyword>
<evidence type="ECO:0000256" key="17">
    <source>
        <dbReference type="ARBA" id="ARBA00044262"/>
    </source>
</evidence>